<dbReference type="InterPro" id="IPR019288">
    <property type="entry name" value="3'-5'_exonuclease_PolB-like"/>
</dbReference>
<evidence type="ECO:0000259" key="1">
    <source>
        <dbReference type="Pfam" id="PF10108"/>
    </source>
</evidence>
<gene>
    <name evidence="2" type="ORF">TM448A00919_0018</name>
    <name evidence="3" type="ORF">TM448B01113_0016</name>
</gene>
<dbReference type="EMBL" id="MT144081">
    <property type="protein sequence ID" value="QJA48358.1"/>
    <property type="molecule type" value="Genomic_DNA"/>
</dbReference>
<dbReference type="Gene3D" id="3.30.420.10">
    <property type="entry name" value="Ribonuclease H-like superfamily/Ribonuclease H"/>
    <property type="match status" value="1"/>
</dbReference>
<evidence type="ECO:0000313" key="2">
    <source>
        <dbReference type="EMBL" id="QJA48358.1"/>
    </source>
</evidence>
<name>A0A6H1ZLF5_9ZZZZ</name>
<organism evidence="2">
    <name type="scientific">viral metagenome</name>
    <dbReference type="NCBI Taxonomy" id="1070528"/>
    <lineage>
        <taxon>unclassified sequences</taxon>
        <taxon>metagenomes</taxon>
        <taxon>organismal metagenomes</taxon>
    </lineage>
</organism>
<dbReference type="InterPro" id="IPR036397">
    <property type="entry name" value="RNaseH_sf"/>
</dbReference>
<sequence>MIVLDIETYRADLNAGYEQWKIVDKVDKRLKDPEKIAESKERAKDKFGLSPLTGTIILVGMLSTVQYTSDWVACVYEDEALYTRIIGLDGKTETELINETLLAVSEELDNGGRLITYNGKLFDLPFIMGRAILNNIAPPSYMPYDIMINKYRSDKHIDIYNVLNEGSLVEWSYRLGMSNSLERDNAKIAQWYHDKEYQLIIDKNIIDLYQTYGIYKRIKGWVQWKA</sequence>
<dbReference type="EMBL" id="MT144706">
    <property type="protein sequence ID" value="QJH97900.1"/>
    <property type="molecule type" value="Genomic_DNA"/>
</dbReference>
<feature type="domain" description="Predicted 3'-5' exonuclease PolB-like" evidence="1">
    <location>
        <begin position="73"/>
        <end position="219"/>
    </location>
</feature>
<dbReference type="SUPFAM" id="SSF53098">
    <property type="entry name" value="Ribonuclease H-like"/>
    <property type="match status" value="1"/>
</dbReference>
<dbReference type="InterPro" id="IPR012337">
    <property type="entry name" value="RNaseH-like_sf"/>
</dbReference>
<dbReference type="GO" id="GO:0003676">
    <property type="term" value="F:nucleic acid binding"/>
    <property type="evidence" value="ECO:0007669"/>
    <property type="project" value="InterPro"/>
</dbReference>
<accession>A0A6H1ZLF5</accession>
<evidence type="ECO:0000313" key="3">
    <source>
        <dbReference type="EMBL" id="QJH97900.1"/>
    </source>
</evidence>
<dbReference type="AlphaFoldDB" id="A0A6H1ZLF5"/>
<protein>
    <submittedName>
        <fullName evidence="2">Putative DNA polymerase</fullName>
    </submittedName>
</protein>
<dbReference type="Pfam" id="PF10108">
    <property type="entry name" value="DNA_pol_B_exo2"/>
    <property type="match status" value="1"/>
</dbReference>
<proteinExistence type="predicted"/>
<reference evidence="2" key="1">
    <citation type="submission" date="2020-03" db="EMBL/GenBank/DDBJ databases">
        <title>The deep terrestrial virosphere.</title>
        <authorList>
            <person name="Holmfeldt K."/>
            <person name="Nilsson E."/>
            <person name="Simone D."/>
            <person name="Lopez-Fernandez M."/>
            <person name="Wu X."/>
            <person name="de Brujin I."/>
            <person name="Lundin D."/>
            <person name="Andersson A."/>
            <person name="Bertilsson S."/>
            <person name="Dopson M."/>
        </authorList>
    </citation>
    <scope>NUCLEOTIDE SEQUENCE</scope>
    <source>
        <strain evidence="2">TM448A00919</strain>
        <strain evidence="3">TM448B01113</strain>
    </source>
</reference>